<feature type="signal peptide" evidence="1">
    <location>
        <begin position="1"/>
        <end position="22"/>
    </location>
</feature>
<keyword evidence="4" id="KW-1185">Reference proteome</keyword>
<accession>A0ABS0IHW5</accession>
<keyword evidence="1" id="KW-0732">Signal</keyword>
<name>A0ABS0IHW5_9BACT</name>
<protein>
    <submittedName>
        <fullName evidence="3">T9SS type A sorting domain-containing protein</fullName>
    </submittedName>
</protein>
<dbReference type="NCBIfam" id="TIGR04183">
    <property type="entry name" value="Por_Secre_tail"/>
    <property type="match status" value="1"/>
</dbReference>
<dbReference type="InterPro" id="IPR026444">
    <property type="entry name" value="Secre_tail"/>
</dbReference>
<proteinExistence type="predicted"/>
<dbReference type="RefSeq" id="WP_196282329.1">
    <property type="nucleotide sequence ID" value="NZ_JADQDQ010000004.1"/>
</dbReference>
<evidence type="ECO:0000259" key="2">
    <source>
        <dbReference type="Pfam" id="PF18962"/>
    </source>
</evidence>
<feature type="domain" description="Secretion system C-terminal sorting" evidence="2">
    <location>
        <begin position="288"/>
        <end position="361"/>
    </location>
</feature>
<evidence type="ECO:0000256" key="1">
    <source>
        <dbReference type="SAM" id="SignalP"/>
    </source>
</evidence>
<dbReference type="Pfam" id="PF18962">
    <property type="entry name" value="Por_Secre_tail"/>
    <property type="match status" value="1"/>
</dbReference>
<feature type="chain" id="PRO_5046501790" evidence="1">
    <location>
        <begin position="23"/>
        <end position="362"/>
    </location>
</feature>
<gene>
    <name evidence="3" type="ORF">I2I05_11195</name>
</gene>
<comment type="caution">
    <text evidence="3">The sequence shown here is derived from an EMBL/GenBank/DDBJ whole genome shotgun (WGS) entry which is preliminary data.</text>
</comment>
<reference evidence="3 4" key="1">
    <citation type="submission" date="2020-11" db="EMBL/GenBank/DDBJ databases">
        <authorList>
            <person name="Kim M.K."/>
        </authorList>
    </citation>
    <scope>NUCLEOTIDE SEQUENCE [LARGE SCALE GENOMIC DNA]</scope>
    <source>
        <strain evidence="3 4">BT683</strain>
    </source>
</reference>
<organism evidence="3 4">
    <name type="scientific">Hymenobacter jeongseonensis</name>
    <dbReference type="NCBI Taxonomy" id="2791027"/>
    <lineage>
        <taxon>Bacteria</taxon>
        <taxon>Pseudomonadati</taxon>
        <taxon>Bacteroidota</taxon>
        <taxon>Cytophagia</taxon>
        <taxon>Cytophagales</taxon>
        <taxon>Hymenobacteraceae</taxon>
        <taxon>Hymenobacter</taxon>
    </lineage>
</organism>
<dbReference type="EMBL" id="JADQDQ010000004">
    <property type="protein sequence ID" value="MBF9237959.1"/>
    <property type="molecule type" value="Genomic_DNA"/>
</dbReference>
<sequence>MKKIFTLAAASAIVASSLGAQAQITLDGKVTAAEIAATNTANKYQLVSTYAGVHSVADRGLQTLYVGASATKLYVAVVGAFLQSGTYPAVILYLNVPGKTGVAAGTKLAGGAAGDSPLKHKPTMDFEVDYGIRVNFDATPANGGYFSFADYSGGNVTGGVPDAYQGNVKPGTALTASATTGPLKDARVAYTNAASVLTNTDNSALEFEFDLAALGLTATSAVDMFVAYTNDGGIFTTDIFPPVVGRATAFDADQDFTAIAGKQFLTYQLGSGLLATRSEVASALRFGVYPNPGSAVNVTYVVPQGKQQVSLNVYDATGKQVRSNSGAQAGQQSYKLSGLRAGIYVVKLNVGGQETSGKVVIE</sequence>
<dbReference type="Proteomes" id="UP000597617">
    <property type="component" value="Unassembled WGS sequence"/>
</dbReference>
<evidence type="ECO:0000313" key="4">
    <source>
        <dbReference type="Proteomes" id="UP000597617"/>
    </source>
</evidence>
<evidence type="ECO:0000313" key="3">
    <source>
        <dbReference type="EMBL" id="MBF9237959.1"/>
    </source>
</evidence>